<dbReference type="SMART" id="SM00852">
    <property type="entry name" value="MoCF_biosynth"/>
    <property type="match status" value="1"/>
</dbReference>
<dbReference type="NCBIfam" id="TIGR00177">
    <property type="entry name" value="molyb_syn"/>
    <property type="match status" value="1"/>
</dbReference>
<keyword evidence="5" id="KW-1185">Reference proteome</keyword>
<proteinExistence type="predicted"/>
<dbReference type="STRING" id="1963862.B4O97_08735"/>
<dbReference type="SUPFAM" id="SSF53218">
    <property type="entry name" value="Molybdenum cofactor biosynthesis proteins"/>
    <property type="match status" value="1"/>
</dbReference>
<dbReference type="InterPro" id="IPR051920">
    <property type="entry name" value="MPT_Adenylyltrnsfr/MoaC-Rel"/>
</dbReference>
<evidence type="ECO:0000313" key="5">
    <source>
        <dbReference type="Proteomes" id="UP000192343"/>
    </source>
</evidence>
<dbReference type="RefSeq" id="WP_083050082.1">
    <property type="nucleotide sequence ID" value="NZ_MWQY01000008.1"/>
</dbReference>
<dbReference type="PANTHER" id="PTHR43764">
    <property type="entry name" value="MOLYBDENUM COFACTOR BIOSYNTHESIS"/>
    <property type="match status" value="1"/>
</dbReference>
<comment type="pathway">
    <text evidence="1">Cofactor biosynthesis; molybdopterin biosynthesis.</text>
</comment>
<dbReference type="GO" id="GO:0006777">
    <property type="term" value="P:Mo-molybdopterin cofactor biosynthetic process"/>
    <property type="evidence" value="ECO:0007669"/>
    <property type="project" value="UniProtKB-KW"/>
</dbReference>
<evidence type="ECO:0000313" key="4">
    <source>
        <dbReference type="EMBL" id="ORC35716.1"/>
    </source>
</evidence>
<gene>
    <name evidence="4" type="ORF">B4O97_08735</name>
</gene>
<dbReference type="InterPro" id="IPR001453">
    <property type="entry name" value="MoaB/Mog_dom"/>
</dbReference>
<comment type="caution">
    <text evidence="4">The sequence shown here is derived from an EMBL/GenBank/DDBJ whole genome shotgun (WGS) entry which is preliminary data.</text>
</comment>
<evidence type="ECO:0000256" key="1">
    <source>
        <dbReference type="ARBA" id="ARBA00005046"/>
    </source>
</evidence>
<dbReference type="OrthoDB" id="9784492at2"/>
<dbReference type="PANTHER" id="PTHR43764:SF1">
    <property type="entry name" value="MOLYBDOPTERIN MOLYBDOTRANSFERASE"/>
    <property type="match status" value="1"/>
</dbReference>
<dbReference type="Proteomes" id="UP000192343">
    <property type="component" value="Unassembled WGS sequence"/>
</dbReference>
<dbReference type="CDD" id="cd00886">
    <property type="entry name" value="MogA_MoaB"/>
    <property type="match status" value="1"/>
</dbReference>
<evidence type="ECO:0000259" key="3">
    <source>
        <dbReference type="SMART" id="SM00852"/>
    </source>
</evidence>
<sequence>MKLSVITISDRASRGEYQDLSGPAIMELLRDSFPGADIRSVIVPDDADALLSAFTAHADADYILTTGGTGISPRDITPETTEKWCEKALPGIAELLRAKSYKETPNALFSRGYAGIRGRTIVVNFPGSVKAVRFCTGLLVPVMEHGVRMLRGEGHG</sequence>
<dbReference type="Gene3D" id="3.40.980.10">
    <property type="entry name" value="MoaB/Mog-like domain"/>
    <property type="match status" value="1"/>
</dbReference>
<dbReference type="AlphaFoldDB" id="A0A1Y1S004"/>
<dbReference type="InterPro" id="IPR036425">
    <property type="entry name" value="MoaB/Mog-like_dom_sf"/>
</dbReference>
<organism evidence="4 5">
    <name type="scientific">Marispirochaeta aestuarii</name>
    <dbReference type="NCBI Taxonomy" id="1963862"/>
    <lineage>
        <taxon>Bacteria</taxon>
        <taxon>Pseudomonadati</taxon>
        <taxon>Spirochaetota</taxon>
        <taxon>Spirochaetia</taxon>
        <taxon>Spirochaetales</taxon>
        <taxon>Spirochaetaceae</taxon>
        <taxon>Marispirochaeta</taxon>
    </lineage>
</organism>
<dbReference type="Pfam" id="PF00994">
    <property type="entry name" value="MoCF_biosynth"/>
    <property type="match status" value="1"/>
</dbReference>
<dbReference type="EMBL" id="MWQY01000008">
    <property type="protein sequence ID" value="ORC35716.1"/>
    <property type="molecule type" value="Genomic_DNA"/>
</dbReference>
<accession>A0A1Y1S004</accession>
<reference evidence="4 5" key="1">
    <citation type="submission" date="2017-03" db="EMBL/GenBank/DDBJ databases">
        <title>Draft Genome sequence of Marispirochaeta sp. strain JC444.</title>
        <authorList>
            <person name="Shivani Y."/>
            <person name="Subhash Y."/>
            <person name="Sasikala C."/>
            <person name="Ramana C."/>
        </authorList>
    </citation>
    <scope>NUCLEOTIDE SEQUENCE [LARGE SCALE GENOMIC DNA]</scope>
    <source>
        <strain evidence="4 5">JC444</strain>
    </source>
</reference>
<evidence type="ECO:0000256" key="2">
    <source>
        <dbReference type="ARBA" id="ARBA00023150"/>
    </source>
</evidence>
<feature type="domain" description="MoaB/Mog" evidence="3">
    <location>
        <begin position="4"/>
        <end position="146"/>
    </location>
</feature>
<protein>
    <submittedName>
        <fullName evidence="4">Molybdenum cofactor biosynthesis protein</fullName>
    </submittedName>
</protein>
<keyword evidence="2" id="KW-0501">Molybdenum cofactor biosynthesis</keyword>
<name>A0A1Y1S004_9SPIO</name>